<dbReference type="SUPFAM" id="SSF48498">
    <property type="entry name" value="Tetracyclin repressor-like, C-terminal domain"/>
    <property type="match status" value="1"/>
</dbReference>
<accession>A0A7X2H9R1</accession>
<reference evidence="1 2" key="1">
    <citation type="submission" date="2019-11" db="EMBL/GenBank/DDBJ databases">
        <title>Paenibacillus monticola sp. nov., a novel PGPR strain isolated from mountain sample in China.</title>
        <authorList>
            <person name="Zhao Q."/>
            <person name="Li H.-P."/>
            <person name="Zhang J.-L."/>
        </authorList>
    </citation>
    <scope>NUCLEOTIDE SEQUENCE [LARGE SCALE GENOMIC DNA]</scope>
    <source>
        <strain evidence="1 2">LC-T2</strain>
    </source>
</reference>
<evidence type="ECO:0000313" key="2">
    <source>
        <dbReference type="Proteomes" id="UP000463051"/>
    </source>
</evidence>
<evidence type="ECO:0000313" key="1">
    <source>
        <dbReference type="EMBL" id="MRN56015.1"/>
    </source>
</evidence>
<sequence length="84" mass="9681">MFHYVEELYEREIMPLLVKMVEDGKARGEISSKVSTKAILTFMGMYMRNSGALLEEASNHNNMDAFLEEAIHLFFYGICGREPE</sequence>
<proteinExistence type="predicted"/>
<name>A0A7X2H9R1_9BACL</name>
<dbReference type="Gene3D" id="1.10.357.10">
    <property type="entry name" value="Tetracycline Repressor, domain 2"/>
    <property type="match status" value="1"/>
</dbReference>
<dbReference type="Proteomes" id="UP000463051">
    <property type="component" value="Unassembled WGS sequence"/>
</dbReference>
<protein>
    <submittedName>
        <fullName evidence="1">Uncharacterized protein</fullName>
    </submittedName>
</protein>
<dbReference type="InterPro" id="IPR036271">
    <property type="entry name" value="Tet_transcr_reg_TetR-rel_C_sf"/>
</dbReference>
<gene>
    <name evidence="1" type="ORF">GJB61_23865</name>
</gene>
<keyword evidence="2" id="KW-1185">Reference proteome</keyword>
<organism evidence="1 2">
    <name type="scientific">Paenibacillus monticola</name>
    <dbReference type="NCBI Taxonomy" id="2666075"/>
    <lineage>
        <taxon>Bacteria</taxon>
        <taxon>Bacillati</taxon>
        <taxon>Bacillota</taxon>
        <taxon>Bacilli</taxon>
        <taxon>Bacillales</taxon>
        <taxon>Paenibacillaceae</taxon>
        <taxon>Paenibacillus</taxon>
    </lineage>
</organism>
<dbReference type="EMBL" id="WJXB01000011">
    <property type="protein sequence ID" value="MRN56015.1"/>
    <property type="molecule type" value="Genomic_DNA"/>
</dbReference>
<comment type="caution">
    <text evidence="1">The sequence shown here is derived from an EMBL/GenBank/DDBJ whole genome shotgun (WGS) entry which is preliminary data.</text>
</comment>
<dbReference type="RefSeq" id="WP_154121508.1">
    <property type="nucleotide sequence ID" value="NZ_WJXB01000011.1"/>
</dbReference>
<dbReference type="AlphaFoldDB" id="A0A7X2H9R1"/>